<organism evidence="2 3">
    <name type="scientific">Lasiosphaeris hirsuta</name>
    <dbReference type="NCBI Taxonomy" id="260670"/>
    <lineage>
        <taxon>Eukaryota</taxon>
        <taxon>Fungi</taxon>
        <taxon>Dikarya</taxon>
        <taxon>Ascomycota</taxon>
        <taxon>Pezizomycotina</taxon>
        <taxon>Sordariomycetes</taxon>
        <taxon>Sordariomycetidae</taxon>
        <taxon>Sordariales</taxon>
        <taxon>Lasiosphaeriaceae</taxon>
        <taxon>Lasiosphaeris</taxon>
    </lineage>
</organism>
<protein>
    <recommendedName>
        <fullName evidence="4">BTB domain-containing protein</fullName>
    </recommendedName>
</protein>
<dbReference type="Proteomes" id="UP001172102">
    <property type="component" value="Unassembled WGS sequence"/>
</dbReference>
<feature type="region of interest" description="Disordered" evidence="1">
    <location>
        <begin position="591"/>
        <end position="639"/>
    </location>
</feature>
<gene>
    <name evidence="2" type="ORF">B0H67DRAFT_640447</name>
</gene>
<keyword evidence="3" id="KW-1185">Reference proteome</keyword>
<dbReference type="AlphaFoldDB" id="A0AA40BDC8"/>
<feature type="region of interest" description="Disordered" evidence="1">
    <location>
        <begin position="369"/>
        <end position="418"/>
    </location>
</feature>
<feature type="compositionally biased region" description="Pro residues" evidence="1">
    <location>
        <begin position="835"/>
        <end position="852"/>
    </location>
</feature>
<evidence type="ECO:0000256" key="1">
    <source>
        <dbReference type="SAM" id="MobiDB-lite"/>
    </source>
</evidence>
<feature type="region of interest" description="Disordered" evidence="1">
    <location>
        <begin position="970"/>
        <end position="1012"/>
    </location>
</feature>
<accession>A0AA40BDC8</accession>
<reference evidence="2" key="1">
    <citation type="submission" date="2023-06" db="EMBL/GenBank/DDBJ databases">
        <title>Genome-scale phylogeny and comparative genomics of the fungal order Sordariales.</title>
        <authorList>
            <consortium name="Lawrence Berkeley National Laboratory"/>
            <person name="Hensen N."/>
            <person name="Bonometti L."/>
            <person name="Westerberg I."/>
            <person name="Brannstrom I.O."/>
            <person name="Guillou S."/>
            <person name="Cros-Aarteil S."/>
            <person name="Calhoun S."/>
            <person name="Haridas S."/>
            <person name="Kuo A."/>
            <person name="Mondo S."/>
            <person name="Pangilinan J."/>
            <person name="Riley R."/>
            <person name="Labutti K."/>
            <person name="Andreopoulos B."/>
            <person name="Lipzen A."/>
            <person name="Chen C."/>
            <person name="Yanf M."/>
            <person name="Daum C."/>
            <person name="Ng V."/>
            <person name="Clum A."/>
            <person name="Steindorff A."/>
            <person name="Ohm R."/>
            <person name="Martin F."/>
            <person name="Silar P."/>
            <person name="Natvig D."/>
            <person name="Lalanne C."/>
            <person name="Gautier V."/>
            <person name="Ament-Velasquez S.L."/>
            <person name="Kruys A."/>
            <person name="Hutchinson M.I."/>
            <person name="Powell A.J."/>
            <person name="Barry K."/>
            <person name="Miller A.N."/>
            <person name="Grigoriev I.V."/>
            <person name="Debuchy R."/>
            <person name="Gladieux P."/>
            <person name="Thoren M.H."/>
            <person name="Johannesson H."/>
        </authorList>
    </citation>
    <scope>NUCLEOTIDE SEQUENCE</scope>
    <source>
        <strain evidence="2">SMH4607-1</strain>
    </source>
</reference>
<proteinExistence type="predicted"/>
<feature type="compositionally biased region" description="Polar residues" evidence="1">
    <location>
        <begin position="1"/>
        <end position="12"/>
    </location>
</feature>
<dbReference type="EMBL" id="JAUKUA010000001">
    <property type="protein sequence ID" value="KAK0732147.1"/>
    <property type="molecule type" value="Genomic_DNA"/>
</dbReference>
<feature type="compositionally biased region" description="Acidic residues" evidence="1">
    <location>
        <begin position="630"/>
        <end position="639"/>
    </location>
</feature>
<feature type="region of interest" description="Disordered" evidence="1">
    <location>
        <begin position="676"/>
        <end position="867"/>
    </location>
</feature>
<feature type="compositionally biased region" description="Basic residues" evidence="1">
    <location>
        <begin position="617"/>
        <end position="626"/>
    </location>
</feature>
<feature type="region of interest" description="Disordered" evidence="1">
    <location>
        <begin position="1"/>
        <end position="29"/>
    </location>
</feature>
<comment type="caution">
    <text evidence="2">The sequence shown here is derived from an EMBL/GenBank/DDBJ whole genome shotgun (WGS) entry which is preliminary data.</text>
</comment>
<evidence type="ECO:0008006" key="4">
    <source>
        <dbReference type="Google" id="ProtNLM"/>
    </source>
</evidence>
<sequence>MAGESGSSQASVSLGGDTTAHVDDPKPTSFETSPYCSPLIRLRFASGKPHSVHRIFLQQHPKLALLLDPFTIKLDLDQISPSAGHILIQYLYTGRYQALRWKAPPTGPEADTGMLKVAFQVYTLARDYEVAGLEQLAREQISALSAAIDAFAVIDVVKETYPSLVGDDAWFPGFIKARIKAAFEDPKALMAASADTFPADFRDGVSVTKVILRGVLEAYSEKVESLSATGPGSFVEAGADEEGLFTPLTEQFPEDDLILVGARGEPAGFAVRVEEASPTRARGGQDFAYSRFPFPSTLSALAARDDVDGADARSEVSVYELAPEPECFEGDSWDDVTPAGADSVRSLAVEEDAVAVDIPLYLRNMPSSGAWPEPALEDTPSPPAQDEPAAEEPVRELAREEIHVSEQPAQESKPETDPMDISEPAAVLEAVIEPVHEVEPEIVTVEPPVPIEAPIHEAPTVEEVVIDVLDPAPEPQGGVVLETVAILGETAPVVESQVPQEPDALPLPEVELAAVVEKGGKKSRVWDAELVPEPVPEPKSHPEPVRNLFDLLIAETRGGKEPELTSELVPETVPEPESKPISTLFDVLDTPDASPWHDSEPEPEPEIVDNDFNTWGVKKKGKKKKSKESVEEELTPELEPETFGALAVKIRKIRIKEIVEEQPAAELEQAPEVVRLEVEPEPPADEGVKRKSKKKKASIWDDPIAEPQPEVEPEPRPILEAGLDAGVEPAPTLKKKVPPPVPSTKSKPTPQPRPTLEAEPDASVEPVPTLKKKKKKVGFPSELVAPEPESELTPSPAAESEPLTSPELPLNTGPEEAPIPKLKKKKKTADIWGLPPVPEVLPVPEQPSPAAPAEPTSSPAPVKPSKGEVNVWGFVVDPTPAPKPDLIAWGAPVPYSKTRKSIFDNNAPPEPTPVPTPTPEENPWLAFAGSGTPTKRKKARTFSPEPAAAVEMAPIDTSVSGSSSGFGGLFGARNAQTESPAALTGPRGGEDPWGFWGARRGSVSRVTPRKTL</sequence>
<feature type="compositionally biased region" description="Pro residues" evidence="1">
    <location>
        <begin position="908"/>
        <end position="920"/>
    </location>
</feature>
<feature type="region of interest" description="Disordered" evidence="1">
    <location>
        <begin position="559"/>
        <end position="579"/>
    </location>
</feature>
<evidence type="ECO:0000313" key="2">
    <source>
        <dbReference type="EMBL" id="KAK0732147.1"/>
    </source>
</evidence>
<feature type="compositionally biased region" description="Basic and acidic residues" evidence="1">
    <location>
        <begin position="392"/>
        <end position="404"/>
    </location>
</feature>
<evidence type="ECO:0000313" key="3">
    <source>
        <dbReference type="Proteomes" id="UP001172102"/>
    </source>
</evidence>
<feature type="region of interest" description="Disordered" evidence="1">
    <location>
        <begin position="900"/>
        <end position="949"/>
    </location>
</feature>
<name>A0AA40BDC8_9PEZI</name>